<dbReference type="VEuPathDB" id="CryptoDB:Chro.40395"/>
<evidence type="ECO:0000313" key="5">
    <source>
        <dbReference type="EMBL" id="PPS96287.1"/>
    </source>
</evidence>
<organism evidence="4">
    <name type="scientific">Cryptosporidium hominis</name>
    <dbReference type="NCBI Taxonomy" id="237895"/>
    <lineage>
        <taxon>Eukaryota</taxon>
        <taxon>Sar</taxon>
        <taxon>Alveolata</taxon>
        <taxon>Apicomplexa</taxon>
        <taxon>Conoidasida</taxon>
        <taxon>Coccidia</taxon>
        <taxon>Eucoccidiorida</taxon>
        <taxon>Eimeriorina</taxon>
        <taxon>Cryptosporidiidae</taxon>
        <taxon>Cryptosporidium</taxon>
    </lineage>
</organism>
<dbReference type="VEuPathDB" id="CryptoDB:CHUDEA4_3460"/>
<keyword evidence="6" id="KW-1185">Reference proteome</keyword>
<reference evidence="5 6" key="1">
    <citation type="submission" date="2014-11" db="EMBL/GenBank/DDBJ databases">
        <title>Comparative genomic analysis of Cryptosporidium hominis reveals occurrence of genetic recombination in virulent subtypes.</title>
        <authorList>
            <person name="Guo Y."/>
            <person name="Tang K."/>
            <person name="Frace M."/>
            <person name="Li N."/>
            <person name="Roellig D.M."/>
            <person name="Sammons S."/>
            <person name="Knipe K."/>
            <person name="Rowe L."/>
            <person name="Feng Y."/>
            <person name="Xiao L."/>
        </authorList>
    </citation>
    <scope>NUCLEOTIDE SEQUENCE [LARGE SCALE GENOMIC DNA]</scope>
    <source>
        <strain evidence="5">30976</strain>
    </source>
</reference>
<reference evidence="5 6" key="3">
    <citation type="submission" date="2017-10" db="EMBL/GenBank/DDBJ databases">
        <title>Consistent, comparative and evidence-based genome annotation and re-annotation for the closely-related species, Cryptosporidium parvum, C. hominis and C. tyzzeri.</title>
        <authorList>
            <person name="Baptista R.P."/>
            <person name="Li Y."/>
            <person name="Sateriale A."/>
            <person name="Striepen B."/>
            <person name="Kissinger J.C."/>
        </authorList>
    </citation>
    <scope>NUCLEOTIDE SEQUENCE [LARGE SCALE GENOMIC DNA]</scope>
    <source>
        <strain evidence="5">30976</strain>
    </source>
</reference>
<gene>
    <name evidence="4" type="ORF">CHUDEA4_3460</name>
    <name evidence="5" type="ORF">GY17_00001822</name>
</gene>
<dbReference type="VEuPathDB" id="CryptoDB:GY17_00001822"/>
<proteinExistence type="predicted"/>
<feature type="region of interest" description="Disordered" evidence="2">
    <location>
        <begin position="358"/>
        <end position="516"/>
    </location>
</feature>
<sequence length="746" mass="82789">MMLRYGSSLILVNLLTLMLLQGHFGQIGCKSSDKGIAKDEINFEEDAASSFKLASQYTPANEGKIEVISLNELLKGVSRNKNNSSNESIDFTDNDYSIPTESNSDGRLTGMSRGRSRNRRFKFRFGEVPIDSSIETSSSSANSEPEGEDKEKEIEKIQNVKEKPFESDTSSFSVVGGEKSTSIEMIDKSEPSANSDAETEPEKIKSPIPIIPVEEEVKPNNSVDQVIELLHQQSNLDALREQKRKKEFKKEKLENQEKVMDKLISVIDSMQKRSPLKKEYAYGAVMNHNISDLRNQELFYEGYMDSKNDGNEDSLRRLRDYEEKKIRNELKNASLTRTFYSKPSSALASELNAYSAALNSSPKKNGSGSGSSSIFGSGSDSGSTSSSIFDSVSGSDSKSGSKKEEAAISKSIDLNNPKTRSVSVGFSDSSIEDYSSGQSHISESGRSSPADNNVESRANTDEYESSTEENLRIKTPTLSQTHKSYSTSSPKILDNLAEEEEEPGIPGTNPEKRPSESPIKMLESELMKLQDLVELDLKKSTASNSFGRVKPKTSYTQDEYLVRTSSPEENILNTGKVGIGRIRRTRESIENKTYSPENKSVSKPFVTVGRLKSPTRATSIDKMRPIKEDDDDSNFDHNTATGVFNIRSTKVAMDSQNARLKMEEQLRNPYSAPLFSPSDILEARETHFIGDKPQARSQPNAFRRGMMASMSQNMAGNPFPAGLGPPLVRVQKVKGEMKKKLIRRKM</sequence>
<keyword evidence="1" id="KW-0175">Coiled coil</keyword>
<dbReference type="Proteomes" id="UP000199752">
    <property type="component" value="Chromosome 4"/>
</dbReference>
<dbReference type="Proteomes" id="UP001429100">
    <property type="component" value="Unassembled WGS sequence"/>
</dbReference>
<evidence type="ECO:0000256" key="1">
    <source>
        <dbReference type="SAM" id="Coils"/>
    </source>
</evidence>
<name>A0A0S4TEI4_CRYHO</name>
<feature type="region of interest" description="Disordered" evidence="2">
    <location>
        <begin position="79"/>
        <end position="115"/>
    </location>
</feature>
<dbReference type="EMBL" id="LN877950">
    <property type="protein sequence ID" value="CUV05777.1"/>
    <property type="molecule type" value="Genomic_DNA"/>
</dbReference>
<feature type="compositionally biased region" description="Basic and acidic residues" evidence="2">
    <location>
        <begin position="149"/>
        <end position="166"/>
    </location>
</feature>
<dbReference type="EMBL" id="JTAI01000020">
    <property type="protein sequence ID" value="PPS96287.1"/>
    <property type="molecule type" value="Genomic_DNA"/>
</dbReference>
<evidence type="ECO:0000313" key="6">
    <source>
        <dbReference type="Proteomes" id="UP001429100"/>
    </source>
</evidence>
<dbReference type="VEuPathDB" id="CryptoDB:ChTU502y2012_408g0215"/>
<feature type="signal peptide" evidence="3">
    <location>
        <begin position="1"/>
        <end position="25"/>
    </location>
</feature>
<feature type="region of interest" description="Disordered" evidence="2">
    <location>
        <begin position="132"/>
        <end position="210"/>
    </location>
</feature>
<feature type="compositionally biased region" description="Polar residues" evidence="2">
    <location>
        <begin position="79"/>
        <end position="106"/>
    </location>
</feature>
<feature type="coiled-coil region" evidence="1">
    <location>
        <begin position="236"/>
        <end position="273"/>
    </location>
</feature>
<feature type="compositionally biased region" description="Polar residues" evidence="2">
    <location>
        <begin position="476"/>
        <end position="490"/>
    </location>
</feature>
<keyword evidence="3" id="KW-0732">Signal</keyword>
<feature type="chain" id="PRO_5006627777" evidence="3">
    <location>
        <begin position="26"/>
        <end position="746"/>
    </location>
</feature>
<feature type="compositionally biased region" description="Low complexity" evidence="2">
    <location>
        <begin position="360"/>
        <end position="398"/>
    </location>
</feature>
<evidence type="ECO:0000256" key="2">
    <source>
        <dbReference type="SAM" id="MobiDB-lite"/>
    </source>
</evidence>
<dbReference type="AlphaFoldDB" id="A0A0S4TEI4"/>
<protein>
    <submittedName>
        <fullName evidence="4">Uncharacterized protein</fullName>
    </submittedName>
</protein>
<feature type="compositionally biased region" description="Low complexity" evidence="2">
    <location>
        <begin position="132"/>
        <end position="144"/>
    </location>
</feature>
<feature type="compositionally biased region" description="Polar residues" evidence="2">
    <location>
        <begin position="167"/>
        <end position="183"/>
    </location>
</feature>
<accession>A0A0S4TEI4</accession>
<evidence type="ECO:0000313" key="4">
    <source>
        <dbReference type="EMBL" id="CUV05777.1"/>
    </source>
</evidence>
<feature type="compositionally biased region" description="Polar residues" evidence="2">
    <location>
        <begin position="412"/>
        <end position="457"/>
    </location>
</feature>
<dbReference type="OrthoDB" id="343621at2759"/>
<reference evidence="4" key="2">
    <citation type="submission" date="2015-08" db="EMBL/GenBank/DDBJ databases">
        <authorList>
            <person name="Babu N.S."/>
            <person name="Beckwith C.J."/>
            <person name="Beseler K.G."/>
            <person name="Brison A."/>
            <person name="Carone J.V."/>
            <person name="Caskin T.P."/>
            <person name="Diamond M."/>
            <person name="Durham M.E."/>
            <person name="Foxe J.M."/>
            <person name="Go M."/>
            <person name="Henderson B.A."/>
            <person name="Jones I.B."/>
            <person name="McGettigan J.A."/>
            <person name="Micheletti S.J."/>
            <person name="Nasrallah M.E."/>
            <person name="Ortiz D."/>
            <person name="Piller C.R."/>
            <person name="Privatt S.R."/>
            <person name="Schneider S.L."/>
            <person name="Sharp S."/>
            <person name="Smith T.C."/>
            <person name="Stanton J.D."/>
            <person name="Ullery H.E."/>
            <person name="Wilson R.J."/>
            <person name="Serrano M.G."/>
            <person name="Buck G."/>
            <person name="Lee V."/>
            <person name="Wang Y."/>
            <person name="Carvalho R."/>
            <person name="Voegtly L."/>
            <person name="Shi R."/>
            <person name="Duckworth R."/>
            <person name="Johnson A."/>
            <person name="Loviza R."/>
            <person name="Walstead R."/>
            <person name="Shah Z."/>
            <person name="Kiflezghi M."/>
            <person name="Wade K."/>
            <person name="Ball S.L."/>
            <person name="Bradley K.W."/>
            <person name="Asai D.J."/>
            <person name="Bowman C.A."/>
            <person name="Russell D.A."/>
            <person name="Pope W.H."/>
            <person name="Jacobs-Sera D."/>
            <person name="Hendrix R.W."/>
            <person name="Hatfull G.F."/>
        </authorList>
    </citation>
    <scope>NUCLEOTIDE SEQUENCE [LARGE SCALE GENOMIC DNA]</scope>
</reference>
<evidence type="ECO:0000256" key="3">
    <source>
        <dbReference type="SAM" id="SignalP"/>
    </source>
</evidence>